<feature type="domain" description="Chitin-binding type-2" evidence="5">
    <location>
        <begin position="245"/>
        <end position="301"/>
    </location>
</feature>
<dbReference type="InterPro" id="IPR036508">
    <property type="entry name" value="Chitin-bd_dom_sf"/>
</dbReference>
<keyword evidence="4" id="KW-0812">Transmembrane</keyword>
<feature type="domain" description="Chitin-binding type-2" evidence="5">
    <location>
        <begin position="123"/>
        <end position="179"/>
    </location>
</feature>
<reference evidence="6" key="1">
    <citation type="submission" date="2020-11" db="EMBL/GenBank/DDBJ databases">
        <authorList>
            <person name="Tran Van P."/>
        </authorList>
    </citation>
    <scope>NUCLEOTIDE SEQUENCE</scope>
</reference>
<evidence type="ECO:0000256" key="3">
    <source>
        <dbReference type="ARBA" id="ARBA00023157"/>
    </source>
</evidence>
<dbReference type="GO" id="GO:0008061">
    <property type="term" value="F:chitin binding"/>
    <property type="evidence" value="ECO:0007669"/>
    <property type="project" value="InterPro"/>
</dbReference>
<dbReference type="InterPro" id="IPR004269">
    <property type="entry name" value="Folate_rcpt"/>
</dbReference>
<organism evidence="6">
    <name type="scientific">Timema bartmani</name>
    <dbReference type="NCBI Taxonomy" id="61472"/>
    <lineage>
        <taxon>Eukaryota</taxon>
        <taxon>Metazoa</taxon>
        <taxon>Ecdysozoa</taxon>
        <taxon>Arthropoda</taxon>
        <taxon>Hexapoda</taxon>
        <taxon>Insecta</taxon>
        <taxon>Pterygota</taxon>
        <taxon>Neoptera</taxon>
        <taxon>Polyneoptera</taxon>
        <taxon>Phasmatodea</taxon>
        <taxon>Timematodea</taxon>
        <taxon>Timematoidea</taxon>
        <taxon>Timematidae</taxon>
        <taxon>Timema</taxon>
    </lineage>
</organism>
<keyword evidence="2" id="KW-0732">Signal</keyword>
<feature type="domain" description="Chitin-binding type-2" evidence="5">
    <location>
        <begin position="363"/>
        <end position="416"/>
    </location>
</feature>
<dbReference type="Pfam" id="PF03024">
    <property type="entry name" value="Folate_rec"/>
    <property type="match status" value="1"/>
</dbReference>
<evidence type="ECO:0000313" key="6">
    <source>
        <dbReference type="EMBL" id="CAD7449268.1"/>
    </source>
</evidence>
<dbReference type="AlphaFoldDB" id="A0A7R9I7K8"/>
<dbReference type="Gene3D" id="2.170.140.10">
    <property type="entry name" value="Chitin binding domain"/>
    <property type="match status" value="1"/>
</dbReference>
<gene>
    <name evidence="6" type="ORF">TBIB3V08_LOCUS11547</name>
</gene>
<keyword evidence="3" id="KW-1015">Disulfide bond</keyword>
<evidence type="ECO:0000256" key="2">
    <source>
        <dbReference type="ARBA" id="ARBA00022729"/>
    </source>
</evidence>
<dbReference type="InterPro" id="IPR018143">
    <property type="entry name" value="Folate_rcpt-like"/>
</dbReference>
<dbReference type="EMBL" id="OD571405">
    <property type="protein sequence ID" value="CAD7449268.1"/>
    <property type="molecule type" value="Genomic_DNA"/>
</dbReference>
<proteinExistence type="inferred from homology"/>
<comment type="similarity">
    <text evidence="1">Belongs to the folate receptor family.</text>
</comment>
<sequence>MGCTSTLPPTLGTTSKTVTFQSKLSVSSNHTRIDYVVSRCSGGLHELHTCKDHLHYSHESQSCVQSVCDAQENGLYANYSSDCSEYYRCENQTLAESFICGPDNTFSAAERLCLPSGEVVCVEPHCDDNNSGYFVLPATRCQAYYSCEHGTAIHHLCPYNTVFDVDRQLCVEGGAVCYEPLCTGRVNGLYPDTSHGCRRTFECLGGSIRAVFPCPDGHLHDGRSCSPADTVSCPSVSTTTVALYSGDCAGLVEGTTWAPARDCNAYHVCKSGRVFVTMRCSRGLRYNGHKCVDQEDVPCHSYCSNHTDGPHVDLNSRCHEYFFCERGEVLMRKKCAKGTLYNGRMCVPSKLYTCPLIDGSFSGDKCFSLLDGTHRDTCRSYMVCANGAVVSKHSCPLGYVWDGFQCVLEDQFPCEGPSPWTGCVSLDTGLYQDVSPQSRCRQYYHCLRENRTRFTCPNGTLFDGKNCVSFTDYECPSVETDSCDNRPDGYYRDPNTGCRSYFYCSNRHKITYVCSGSYIFDGEECVHLDTYTCPFTSDDCVNKYNGYHHDITSGCWRYFYCLDSEKIATFTCDVGKVFDGMRCVDAYMFKCPATLDDDDACSEKSDGTKLSPRVGSWTSDGNHQGEKECVPWRDRSCCTFNTTHLTHHGSPYNFNFNHCGHVKNMSEECRRHFIQDSCFYECSPNVGPWVVKVEMKIRNERFVHVPLCSSDCEAWFEACIDDYTCTDNWVQNFKWAGGTNQCHPGSECRTFRETFETAENFCHKVTGKGNIRRGSLPARPRDSRVDQEVSPHVLATRVLTRKCLASDASLLLRVKNRRLIGGADWLAVRAKSSLSTVRPHVQDTAVRTKPPLSTVKPHMQATGASHSFRVWDESWEVTPDELACMRIWFDGSKGNPNDNVAKLRVAELVRMANSGGPVSLHHSLVLMLLLVAVVRLFSA</sequence>
<protein>
    <recommendedName>
        <fullName evidence="5">Chitin-binding type-2 domain-containing protein</fullName>
    </recommendedName>
</protein>
<dbReference type="PROSITE" id="PS50940">
    <property type="entry name" value="CHIT_BIND_II"/>
    <property type="match status" value="7"/>
</dbReference>
<evidence type="ECO:0000259" key="5">
    <source>
        <dbReference type="PROSITE" id="PS50940"/>
    </source>
</evidence>
<dbReference type="GO" id="GO:0038023">
    <property type="term" value="F:signaling receptor activity"/>
    <property type="evidence" value="ECO:0007669"/>
    <property type="project" value="TreeGrafter"/>
</dbReference>
<dbReference type="GO" id="GO:0009897">
    <property type="term" value="C:external side of plasma membrane"/>
    <property type="evidence" value="ECO:0007669"/>
    <property type="project" value="TreeGrafter"/>
</dbReference>
<dbReference type="PANTHER" id="PTHR10517:SF14">
    <property type="entry name" value="FOLATE RECEPTOR 1-RELATED"/>
    <property type="match status" value="1"/>
</dbReference>
<evidence type="ECO:0000256" key="4">
    <source>
        <dbReference type="SAM" id="Phobius"/>
    </source>
</evidence>
<feature type="transmembrane region" description="Helical" evidence="4">
    <location>
        <begin position="920"/>
        <end position="938"/>
    </location>
</feature>
<feature type="domain" description="Chitin-binding type-2" evidence="5">
    <location>
        <begin position="537"/>
        <end position="593"/>
    </location>
</feature>
<keyword evidence="4" id="KW-0472">Membrane</keyword>
<name>A0A7R9I7K8_9NEOP</name>
<feature type="domain" description="Chitin-binding type-2" evidence="5">
    <location>
        <begin position="65"/>
        <end position="121"/>
    </location>
</feature>
<accession>A0A7R9I7K8</accession>
<dbReference type="PANTHER" id="PTHR10517">
    <property type="entry name" value="FOLATE RECEPTOR"/>
    <property type="match status" value="1"/>
</dbReference>
<evidence type="ECO:0000256" key="1">
    <source>
        <dbReference type="ARBA" id="ARBA00007932"/>
    </source>
</evidence>
<feature type="domain" description="Chitin-binding type-2" evidence="5">
    <location>
        <begin position="480"/>
        <end position="535"/>
    </location>
</feature>
<dbReference type="InterPro" id="IPR002557">
    <property type="entry name" value="Chitin-bd_dom"/>
</dbReference>
<dbReference type="SMART" id="SM00494">
    <property type="entry name" value="ChtBD2"/>
    <property type="match status" value="9"/>
</dbReference>
<dbReference type="SUPFAM" id="SSF57625">
    <property type="entry name" value="Invertebrate chitin-binding proteins"/>
    <property type="match status" value="5"/>
</dbReference>
<feature type="domain" description="Chitin-binding type-2" evidence="5">
    <location>
        <begin position="420"/>
        <end position="477"/>
    </location>
</feature>
<dbReference type="GO" id="GO:0005576">
    <property type="term" value="C:extracellular region"/>
    <property type="evidence" value="ECO:0007669"/>
    <property type="project" value="InterPro"/>
</dbReference>
<keyword evidence="4" id="KW-1133">Transmembrane helix</keyword>
<dbReference type="Pfam" id="PF01607">
    <property type="entry name" value="CBM_14"/>
    <property type="match status" value="5"/>
</dbReference>